<accession>A0AAC9XKD4</accession>
<proteinExistence type="predicted"/>
<keyword evidence="2" id="KW-1185">Reference proteome</keyword>
<dbReference type="EMBL" id="CP019914">
    <property type="protein sequence ID" value="ASJ21717.1"/>
    <property type="molecule type" value="Genomic_DNA"/>
</dbReference>
<dbReference type="NCBIfam" id="TIGR01987">
    <property type="entry name" value="HI0074"/>
    <property type="match status" value="1"/>
</dbReference>
<name>A0AAC9XKD4_9SPIR</name>
<sequence length="139" mass="16911">MSENIRWKQRFYNFEKAFNLLKSVFEEKEINDLSLLEQEGVVQRFEYTYELAWKTLKDYLEYNGSLNNIDISPRNIFKEAYSAKIIKNQDDFIDMMLSRNLLSHTYDFIKFKEIIIKVENNYLKILNELYSFFLDKIND</sequence>
<dbReference type="SUPFAM" id="SSF81593">
    <property type="entry name" value="Nucleotidyltransferase substrate binding subunit/domain"/>
    <property type="match status" value="1"/>
</dbReference>
<protein>
    <submittedName>
        <fullName evidence="1">Nucleotidyltransferase</fullName>
    </submittedName>
</protein>
<reference evidence="1 2" key="1">
    <citation type="submission" date="2017-02" db="EMBL/GenBank/DDBJ databases">
        <title>Complete genome sequence of Brachyspira hampsonii genomovar I strain NSH-16 (ATCC BAA-2463).</title>
        <authorList>
            <person name="Mirajkar N.S."/>
            <person name="Gebhart C.J."/>
        </authorList>
    </citation>
    <scope>NUCLEOTIDE SEQUENCE [LARGE SCALE GENOMIC DNA]</scope>
    <source>
        <strain evidence="1 2">NSH-16</strain>
    </source>
</reference>
<gene>
    <name evidence="1" type="ORF">BHAMNSH16_08725</name>
</gene>
<dbReference type="RefSeq" id="WP_013113860.1">
    <property type="nucleotide sequence ID" value="NZ_CP019914.1"/>
</dbReference>
<dbReference type="AlphaFoldDB" id="A0AAC9XKD4"/>
<evidence type="ECO:0000313" key="2">
    <source>
        <dbReference type="Proteomes" id="UP000264880"/>
    </source>
</evidence>
<dbReference type="Pfam" id="PF08780">
    <property type="entry name" value="NTase_sub_bind"/>
    <property type="match status" value="1"/>
</dbReference>
<dbReference type="Gene3D" id="1.20.120.330">
    <property type="entry name" value="Nucleotidyltransferases domain 2"/>
    <property type="match status" value="1"/>
</dbReference>
<dbReference type="InterPro" id="IPR010235">
    <property type="entry name" value="HepT"/>
</dbReference>
<dbReference type="KEGG" id="bhp:BHAMNSH16_08725"/>
<dbReference type="Proteomes" id="UP000264880">
    <property type="component" value="Chromosome"/>
</dbReference>
<evidence type="ECO:0000313" key="1">
    <source>
        <dbReference type="EMBL" id="ASJ21717.1"/>
    </source>
</evidence>
<organism evidence="1 2">
    <name type="scientific">Brachyspira hampsonii</name>
    <dbReference type="NCBI Taxonomy" id="1287055"/>
    <lineage>
        <taxon>Bacteria</taxon>
        <taxon>Pseudomonadati</taxon>
        <taxon>Spirochaetota</taxon>
        <taxon>Spirochaetia</taxon>
        <taxon>Brachyspirales</taxon>
        <taxon>Brachyspiraceae</taxon>
        <taxon>Brachyspira</taxon>
    </lineage>
</organism>